<evidence type="ECO:0000313" key="3">
    <source>
        <dbReference type="Proteomes" id="UP000275076"/>
    </source>
</evidence>
<keyword evidence="3" id="KW-1185">Reference proteome</keyword>
<comment type="caution">
    <text evidence="2">The sequence shown here is derived from an EMBL/GenBank/DDBJ whole genome shotgun (WGS) entry which is preliminary data.</text>
</comment>
<protein>
    <recommendedName>
        <fullName evidence="1">Helicase Helix-turn-helix domain-containing protein</fullName>
    </recommendedName>
</protein>
<accession>A0A3R9P8Q5</accession>
<dbReference type="Pfam" id="PF14493">
    <property type="entry name" value="HTH_40"/>
    <property type="match status" value="1"/>
</dbReference>
<reference evidence="2 3" key="1">
    <citation type="submission" date="2018-10" db="EMBL/GenBank/DDBJ databases">
        <title>Draft genome sequence of Bacillus salarius IM0101, isolated from a hypersaline soil in Inner Mongolia, China.</title>
        <authorList>
            <person name="Yamprayoonswat W."/>
            <person name="Boonvisut S."/>
            <person name="Jumpathong W."/>
            <person name="Sittihan S."/>
            <person name="Ruangsuj P."/>
            <person name="Wanthongcharoen S."/>
            <person name="Thongpramul N."/>
            <person name="Pimmason S."/>
            <person name="Yu B."/>
            <person name="Yasawong M."/>
        </authorList>
    </citation>
    <scope>NUCLEOTIDE SEQUENCE [LARGE SCALE GENOMIC DNA]</scope>
    <source>
        <strain evidence="2 3">IM0101</strain>
    </source>
</reference>
<dbReference type="Proteomes" id="UP000275076">
    <property type="component" value="Unassembled WGS sequence"/>
</dbReference>
<dbReference type="PIRSF" id="PIRSF021350">
    <property type="entry name" value="UCP021350"/>
    <property type="match status" value="1"/>
</dbReference>
<dbReference type="InterPro" id="IPR029491">
    <property type="entry name" value="Helicase_HTH"/>
</dbReference>
<organism evidence="2 3">
    <name type="scientific">Salibacterium salarium</name>
    <dbReference type="NCBI Taxonomy" id="284579"/>
    <lineage>
        <taxon>Bacteria</taxon>
        <taxon>Bacillati</taxon>
        <taxon>Bacillota</taxon>
        <taxon>Bacilli</taxon>
        <taxon>Bacillales</taxon>
        <taxon>Bacillaceae</taxon>
    </lineage>
</organism>
<dbReference type="AlphaFoldDB" id="A0A3R9P8Q5"/>
<evidence type="ECO:0000259" key="1">
    <source>
        <dbReference type="Pfam" id="PF14493"/>
    </source>
</evidence>
<evidence type="ECO:0000313" key="2">
    <source>
        <dbReference type="EMBL" id="RSL33855.1"/>
    </source>
</evidence>
<feature type="domain" description="Helicase Helix-turn-helix" evidence="1">
    <location>
        <begin position="254"/>
        <end position="343"/>
    </location>
</feature>
<name>A0A3R9P8Q5_9BACI</name>
<dbReference type="EMBL" id="RBVX01000006">
    <property type="protein sequence ID" value="RSL33855.1"/>
    <property type="molecule type" value="Genomic_DNA"/>
</dbReference>
<gene>
    <name evidence="2" type="ORF">D7Z54_09205</name>
</gene>
<sequence length="353" mass="42111">MNNLSFRQTIFLYLSDHLDGERSVNSIYHILTGKRSSQTIQDIKWYNLTKYFHMFPYWKISDFTAETDELVKYELIDTAENLVRMTAEGKQYLTDFLLHYEWPVFFNGWKYGQAESPFWKRVSLLIQCLSYALAKKRSFLPVFEEEEVQQWLKQRWPKNDKTKQVLADALMGELFQLLEQLSNQDAFLFSYRLSGYNHTGLTMRQLSEMTLLEEDECYFRFQAVIHYLLEYVDQTTYLKEAAYNLIEKTVLTRTTKHTLYYLKQGFTMDEISYIRQLKRSTIEDHVVEIASEDEDFQIHQYVSEYWKNLIVNKMKSEKTMKLKTIKEALPEPGVDYFIIRLTLAYYGGNHGNT</sequence>
<dbReference type="InterPro" id="IPR008308">
    <property type="entry name" value="YpbB-like"/>
</dbReference>
<dbReference type="RefSeq" id="WP_125555536.1">
    <property type="nucleotide sequence ID" value="NZ_RBVX01000006.1"/>
</dbReference>
<dbReference type="OrthoDB" id="2354672at2"/>
<proteinExistence type="predicted"/>